<keyword evidence="11" id="KW-0808">Transferase</keyword>
<dbReference type="PANTHER" id="PTHR30212">
    <property type="entry name" value="PROTEIN YIIM"/>
    <property type="match status" value="1"/>
</dbReference>
<dbReference type="InterPro" id="IPR012675">
    <property type="entry name" value="Beta-grasp_dom_sf"/>
</dbReference>
<gene>
    <name evidence="11" type="ORF">SAMD00020551_3694</name>
</gene>
<dbReference type="InterPro" id="IPR036010">
    <property type="entry name" value="2Fe-2S_ferredoxin-like_sf"/>
</dbReference>
<reference evidence="11 12" key="1">
    <citation type="submission" date="2013-06" db="EMBL/GenBank/DDBJ databases">
        <title>Whole genome shotgun sequence of Bacillus selenatarsenatis SF-1.</title>
        <authorList>
            <person name="Kuroda M."/>
            <person name="Sei K."/>
            <person name="Yamashita M."/>
            <person name="Ike M."/>
        </authorList>
    </citation>
    <scope>NUCLEOTIDE SEQUENCE [LARGE SCALE GENOMIC DNA]</scope>
    <source>
        <strain evidence="11 12">SF-1</strain>
    </source>
</reference>
<dbReference type="SUPFAM" id="SSF52343">
    <property type="entry name" value="Ferredoxin reductase-like, C-terminal NADP-linked domain"/>
    <property type="match status" value="1"/>
</dbReference>
<comment type="cofactor">
    <cofactor evidence="1">
        <name>FMN</name>
        <dbReference type="ChEBI" id="CHEBI:58210"/>
    </cofactor>
</comment>
<evidence type="ECO:0000256" key="3">
    <source>
        <dbReference type="ARBA" id="ARBA00022643"/>
    </source>
</evidence>
<dbReference type="Pfam" id="PF22290">
    <property type="entry name" value="DmmA-like_N"/>
    <property type="match status" value="1"/>
</dbReference>
<keyword evidence="7" id="KW-0408">Iron</keyword>
<dbReference type="EMBL" id="BASE01000085">
    <property type="protein sequence ID" value="GAM15537.1"/>
    <property type="molecule type" value="Genomic_DNA"/>
</dbReference>
<dbReference type="CDD" id="cd00207">
    <property type="entry name" value="fer2"/>
    <property type="match status" value="1"/>
</dbReference>
<evidence type="ECO:0000259" key="9">
    <source>
        <dbReference type="PROSITE" id="PS51085"/>
    </source>
</evidence>
<dbReference type="SUPFAM" id="SSF63380">
    <property type="entry name" value="Riboflavin synthase domain-like"/>
    <property type="match status" value="1"/>
</dbReference>
<evidence type="ECO:0000256" key="5">
    <source>
        <dbReference type="ARBA" id="ARBA00022723"/>
    </source>
</evidence>
<evidence type="ECO:0000256" key="8">
    <source>
        <dbReference type="ARBA" id="ARBA00023014"/>
    </source>
</evidence>
<keyword evidence="6 11" id="KW-0560">Oxidoreductase</keyword>
<dbReference type="RefSeq" id="WP_041967186.1">
    <property type="nucleotide sequence ID" value="NZ_BASE01000085.1"/>
</dbReference>
<dbReference type="InterPro" id="IPR006058">
    <property type="entry name" value="2Fe2S_fd_BS"/>
</dbReference>
<dbReference type="SUPFAM" id="SSF54292">
    <property type="entry name" value="2Fe-2S ferredoxin-like"/>
    <property type="match status" value="1"/>
</dbReference>
<dbReference type="PROSITE" id="PS00197">
    <property type="entry name" value="2FE2S_FER_1"/>
    <property type="match status" value="1"/>
</dbReference>
<evidence type="ECO:0000313" key="11">
    <source>
        <dbReference type="EMBL" id="GAM15537.1"/>
    </source>
</evidence>
<organism evidence="11 12">
    <name type="scientific">Mesobacillus selenatarsenatis (strain DSM 18680 / JCM 14380 / FERM P-15431 / SF-1)</name>
    <dbReference type="NCBI Taxonomy" id="1321606"/>
    <lineage>
        <taxon>Bacteria</taxon>
        <taxon>Bacillati</taxon>
        <taxon>Bacillota</taxon>
        <taxon>Bacilli</taxon>
        <taxon>Bacillales</taxon>
        <taxon>Bacillaceae</taxon>
        <taxon>Mesobacillus</taxon>
    </lineage>
</organism>
<evidence type="ECO:0000256" key="7">
    <source>
        <dbReference type="ARBA" id="ARBA00023004"/>
    </source>
</evidence>
<accession>A0A0A8X932</accession>
<dbReference type="CDD" id="cd06185">
    <property type="entry name" value="PDR_like"/>
    <property type="match status" value="1"/>
</dbReference>
<dbReference type="PROSITE" id="PS51384">
    <property type="entry name" value="FAD_FR"/>
    <property type="match status" value="1"/>
</dbReference>
<dbReference type="InterPro" id="IPR054582">
    <property type="entry name" value="DmmA-like_N"/>
</dbReference>
<feature type="domain" description="FAD-binding FR-type" evidence="10">
    <location>
        <begin position="4"/>
        <end position="108"/>
    </location>
</feature>
<dbReference type="AlphaFoldDB" id="A0A0A8X932"/>
<comment type="caution">
    <text evidence="11">The sequence shown here is derived from an EMBL/GenBank/DDBJ whole genome shotgun (WGS) entry which is preliminary data.</text>
</comment>
<keyword evidence="8" id="KW-0411">Iron-sulfur</keyword>
<dbReference type="OrthoDB" id="573132at2"/>
<dbReference type="GO" id="GO:0016491">
    <property type="term" value="F:oxidoreductase activity"/>
    <property type="evidence" value="ECO:0007669"/>
    <property type="project" value="UniProtKB-KW"/>
</dbReference>
<keyword evidence="5" id="KW-0479">Metal-binding</keyword>
<dbReference type="InterPro" id="IPR039261">
    <property type="entry name" value="FNR_nucleotide-bd"/>
</dbReference>
<evidence type="ECO:0000256" key="2">
    <source>
        <dbReference type="ARBA" id="ARBA00022630"/>
    </source>
</evidence>
<dbReference type="PRINTS" id="PR00409">
    <property type="entry name" value="PHDIOXRDTASE"/>
</dbReference>
<keyword evidence="3" id="KW-0288">FMN</keyword>
<dbReference type="Pfam" id="PF00111">
    <property type="entry name" value="Fer2"/>
    <property type="match status" value="1"/>
</dbReference>
<proteinExistence type="predicted"/>
<keyword evidence="12" id="KW-1185">Reference proteome</keyword>
<evidence type="ECO:0000313" key="12">
    <source>
        <dbReference type="Proteomes" id="UP000031014"/>
    </source>
</evidence>
<name>A0A0A8X932_MESS1</name>
<dbReference type="InterPro" id="IPR017938">
    <property type="entry name" value="Riboflavin_synthase-like_b-brl"/>
</dbReference>
<evidence type="ECO:0000256" key="1">
    <source>
        <dbReference type="ARBA" id="ARBA00001917"/>
    </source>
</evidence>
<evidence type="ECO:0000256" key="6">
    <source>
        <dbReference type="ARBA" id="ARBA00023002"/>
    </source>
</evidence>
<dbReference type="PROSITE" id="PS51085">
    <property type="entry name" value="2FE2S_FER_2"/>
    <property type="match status" value="1"/>
</dbReference>
<evidence type="ECO:0000259" key="10">
    <source>
        <dbReference type="PROSITE" id="PS51384"/>
    </source>
</evidence>
<dbReference type="Gene3D" id="2.40.30.10">
    <property type="entry name" value="Translation factors"/>
    <property type="match status" value="1"/>
</dbReference>
<dbReference type="Proteomes" id="UP000031014">
    <property type="component" value="Unassembled WGS sequence"/>
</dbReference>
<dbReference type="InterPro" id="IPR001041">
    <property type="entry name" value="2Fe-2S_ferredoxin-type"/>
</dbReference>
<protein>
    <submittedName>
        <fullName evidence="11">Flavodoxin reductases (Ferredoxin-NADPH reductases) family 1/vanillate O-demethylase oxidoreductase</fullName>
        <ecNumber evidence="11">1.14.13.-</ecNumber>
    </submittedName>
</protein>
<keyword evidence="4" id="KW-0001">2Fe-2S</keyword>
<feature type="domain" description="2Fe-2S ferredoxin-type" evidence="9">
    <location>
        <begin position="235"/>
        <end position="319"/>
    </location>
</feature>
<dbReference type="STRING" id="1321606.SAMD00020551_3694"/>
<dbReference type="GO" id="GO:0032259">
    <property type="term" value="P:methylation"/>
    <property type="evidence" value="ECO:0007669"/>
    <property type="project" value="UniProtKB-KW"/>
</dbReference>
<dbReference type="InterPro" id="IPR017927">
    <property type="entry name" value="FAD-bd_FR_type"/>
</dbReference>
<dbReference type="InterPro" id="IPR052353">
    <property type="entry name" value="Benzoxazolinone_Detox_Enz"/>
</dbReference>
<sequence>MHQKSTLEVRVKSIIKETATIKRFTLQALNGLKLPPFSGGSHISTHLPKASGTLERSYSVFNLSEPGSIEIAVRLAEPSTGGSEYWHHHVSEGDVLKVSYPKNHFPLSFQAKHHVFYAAGIGITPFLSMMAELSEKNQSFELHYAAKSKEQCAFFDFLNQTYPGLCHFYFSEGENRQRLSAKLLMDHRIGTHVYFCGPDKMIQEFSSAAIRYGYPAFNFHFERFASPVKKDALPFGITLKQSGKHLEVPAERSLLDVLREIGIDVSYSCRVGGCGTCEVKVAEGEIDHYDSFLTDEQRCSNRTMLSCVSRGKGNVLLDL</sequence>
<keyword evidence="11" id="KW-0489">Methyltransferase</keyword>
<evidence type="ECO:0000256" key="4">
    <source>
        <dbReference type="ARBA" id="ARBA00022714"/>
    </source>
</evidence>
<dbReference type="GO" id="GO:0008168">
    <property type="term" value="F:methyltransferase activity"/>
    <property type="evidence" value="ECO:0007669"/>
    <property type="project" value="UniProtKB-KW"/>
</dbReference>
<dbReference type="GO" id="GO:0051537">
    <property type="term" value="F:2 iron, 2 sulfur cluster binding"/>
    <property type="evidence" value="ECO:0007669"/>
    <property type="project" value="UniProtKB-KW"/>
</dbReference>
<keyword evidence="2" id="KW-0285">Flavoprotein</keyword>
<dbReference type="EC" id="1.14.13.-" evidence="11"/>
<dbReference type="Gene3D" id="3.10.20.30">
    <property type="match status" value="1"/>
</dbReference>
<dbReference type="GO" id="GO:0046872">
    <property type="term" value="F:metal ion binding"/>
    <property type="evidence" value="ECO:0007669"/>
    <property type="project" value="UniProtKB-KW"/>
</dbReference>
<dbReference type="PANTHER" id="PTHR30212:SF2">
    <property type="entry name" value="PROTEIN YIIM"/>
    <property type="match status" value="1"/>
</dbReference>
<dbReference type="Gene3D" id="3.40.50.80">
    <property type="entry name" value="Nucleotide-binding domain of ferredoxin-NADP reductase (FNR) module"/>
    <property type="match status" value="1"/>
</dbReference>